<dbReference type="Proteomes" id="UP000032141">
    <property type="component" value="Unassembled WGS sequence"/>
</dbReference>
<dbReference type="Gramene" id="Bo01037s010.1">
    <property type="protein sequence ID" value="Bo01037s010.1"/>
    <property type="gene ID" value="Bo01037s010"/>
</dbReference>
<dbReference type="EnsemblPlants" id="Bo01037s010.1">
    <property type="protein sequence ID" value="Bo01037s010.1"/>
    <property type="gene ID" value="Bo01037s010"/>
</dbReference>
<dbReference type="HOGENOM" id="CLU_1995823_0_0_1"/>
<sequence>MNAPTLHLNLSIDQSRFIVQLASSFTAKDSLSLDHTYHYHVQICPRQLPLTPSCTQHLLDALLIPLLSPDLVHAPGGVQTLEEPYTCALLLHKHQMTPNGRDKVFRVVLICTGPYSPYGRPYGRP</sequence>
<name>A0A0D2ZT51_BRAOL</name>
<keyword evidence="2" id="KW-1185">Reference proteome</keyword>
<evidence type="ECO:0000313" key="1">
    <source>
        <dbReference type="EnsemblPlants" id="Bo01037s010.1"/>
    </source>
</evidence>
<proteinExistence type="predicted"/>
<reference evidence="1" key="2">
    <citation type="submission" date="2015-06" db="UniProtKB">
        <authorList>
            <consortium name="EnsemblPlants"/>
        </authorList>
    </citation>
    <scope>IDENTIFICATION</scope>
</reference>
<dbReference type="AlphaFoldDB" id="A0A0D2ZT51"/>
<protein>
    <submittedName>
        <fullName evidence="1">Uncharacterized protein</fullName>
    </submittedName>
</protein>
<organism evidence="1 2">
    <name type="scientific">Brassica oleracea var. oleracea</name>
    <dbReference type="NCBI Taxonomy" id="109376"/>
    <lineage>
        <taxon>Eukaryota</taxon>
        <taxon>Viridiplantae</taxon>
        <taxon>Streptophyta</taxon>
        <taxon>Embryophyta</taxon>
        <taxon>Tracheophyta</taxon>
        <taxon>Spermatophyta</taxon>
        <taxon>Magnoliopsida</taxon>
        <taxon>eudicotyledons</taxon>
        <taxon>Gunneridae</taxon>
        <taxon>Pentapetalae</taxon>
        <taxon>rosids</taxon>
        <taxon>malvids</taxon>
        <taxon>Brassicales</taxon>
        <taxon>Brassicaceae</taxon>
        <taxon>Brassiceae</taxon>
        <taxon>Brassica</taxon>
    </lineage>
</organism>
<evidence type="ECO:0000313" key="2">
    <source>
        <dbReference type="Proteomes" id="UP000032141"/>
    </source>
</evidence>
<reference evidence="1" key="1">
    <citation type="journal article" date="2014" name="Genome Biol.">
        <title>Transcriptome and methylome profiling reveals relics of genome dominance in the mesopolyploid Brassica oleracea.</title>
        <authorList>
            <person name="Parkin I.A."/>
            <person name="Koh C."/>
            <person name="Tang H."/>
            <person name="Robinson S.J."/>
            <person name="Kagale S."/>
            <person name="Clarke W.E."/>
            <person name="Town C.D."/>
            <person name="Nixon J."/>
            <person name="Krishnakumar V."/>
            <person name="Bidwell S.L."/>
            <person name="Denoeud F."/>
            <person name="Belcram H."/>
            <person name="Links M.G."/>
            <person name="Just J."/>
            <person name="Clarke C."/>
            <person name="Bender T."/>
            <person name="Huebert T."/>
            <person name="Mason A.S."/>
            <person name="Pires J.C."/>
            <person name="Barker G."/>
            <person name="Moore J."/>
            <person name="Walley P.G."/>
            <person name="Manoli S."/>
            <person name="Batley J."/>
            <person name="Edwards D."/>
            <person name="Nelson M.N."/>
            <person name="Wang X."/>
            <person name="Paterson A.H."/>
            <person name="King G."/>
            <person name="Bancroft I."/>
            <person name="Chalhoub B."/>
            <person name="Sharpe A.G."/>
        </authorList>
    </citation>
    <scope>NUCLEOTIDE SEQUENCE [LARGE SCALE GENOMIC DNA]</scope>
    <source>
        <strain evidence="1">cv. TO1000</strain>
    </source>
</reference>
<accession>A0A0D2ZT51</accession>